<accession>A0ABX8EZ69</accession>
<evidence type="ECO:0000313" key="1">
    <source>
        <dbReference type="EMBL" id="QVW24867.1"/>
    </source>
</evidence>
<dbReference type="RefSeq" id="WP_214381504.1">
    <property type="nucleotide sequence ID" value="NZ_CP075566.1"/>
</dbReference>
<evidence type="ECO:0000313" key="2">
    <source>
        <dbReference type="Proteomes" id="UP000681155"/>
    </source>
</evidence>
<dbReference type="EMBL" id="CP075566">
    <property type="protein sequence ID" value="QVW24867.1"/>
    <property type="molecule type" value="Genomic_DNA"/>
</dbReference>
<organism evidence="1 2">
    <name type="scientific">Pseudomonas hormoni</name>
    <dbReference type="NCBI Taxonomy" id="3093767"/>
    <lineage>
        <taxon>Bacteria</taxon>
        <taxon>Pseudomonadati</taxon>
        <taxon>Pseudomonadota</taxon>
        <taxon>Gammaproteobacteria</taxon>
        <taxon>Pseudomonadales</taxon>
        <taxon>Pseudomonadaceae</taxon>
        <taxon>Pseudomonas</taxon>
    </lineage>
</organism>
<proteinExistence type="predicted"/>
<sequence>MTQLPLAAQAQQCSGLFRLGRDVEAALLMVQVCSDVQLEMERASVEIQSRWTALLTDMLGCQEAQDWLALADYLDHELSELLNAATAG</sequence>
<reference evidence="1 2" key="1">
    <citation type="submission" date="2021-05" db="EMBL/GenBank/DDBJ databases">
        <title>Complete genome of the cytokinin-producing biocontrol strain Pseudomonas fluorescens G20-18.</title>
        <authorList>
            <person name="Nielsen T.K."/>
            <person name="Mekureyaw M.F."/>
            <person name="Hansen L.H."/>
            <person name="Nicolaisen M.H."/>
            <person name="Roitsch T.G."/>
            <person name="Hennessy R.C."/>
        </authorList>
    </citation>
    <scope>NUCLEOTIDE SEQUENCE [LARGE SCALE GENOMIC DNA]</scope>
    <source>
        <strain evidence="1 2">G20-18</strain>
    </source>
</reference>
<protein>
    <submittedName>
        <fullName evidence="1">Uncharacterized protein</fullName>
    </submittedName>
</protein>
<gene>
    <name evidence="1" type="ORF">KJF94_04595</name>
</gene>
<name>A0ABX8EZ69_9PSED</name>
<dbReference type="Proteomes" id="UP000681155">
    <property type="component" value="Chromosome"/>
</dbReference>
<keyword evidence="2" id="KW-1185">Reference proteome</keyword>